<keyword evidence="3" id="KW-1185">Reference proteome</keyword>
<protein>
    <recommendedName>
        <fullName evidence="1">Cellulose-binding Sde182 nucleoside hydrolase-like domain-containing protein</fullName>
    </recommendedName>
</protein>
<dbReference type="InterPro" id="IPR036452">
    <property type="entry name" value="Ribo_hydro-like"/>
</dbReference>
<evidence type="ECO:0000313" key="3">
    <source>
        <dbReference type="Proteomes" id="UP001230504"/>
    </source>
</evidence>
<feature type="domain" description="Cellulose-binding Sde182 nucleoside hydrolase-like" evidence="1">
    <location>
        <begin position="4"/>
        <end position="56"/>
    </location>
</feature>
<dbReference type="EMBL" id="JAHLJV010000278">
    <property type="protein sequence ID" value="KAK1561545.1"/>
    <property type="molecule type" value="Genomic_DNA"/>
</dbReference>
<comment type="caution">
    <text evidence="2">The sequence shown here is derived from an EMBL/GenBank/DDBJ whole genome shotgun (WGS) entry which is preliminary data.</text>
</comment>
<proteinExistence type="predicted"/>
<evidence type="ECO:0000259" key="1">
    <source>
        <dbReference type="Pfam" id="PF07632"/>
    </source>
</evidence>
<dbReference type="Proteomes" id="UP001230504">
    <property type="component" value="Unassembled WGS sequence"/>
</dbReference>
<organism evidence="2 3">
    <name type="scientific">Colletotrichum navitas</name>
    <dbReference type="NCBI Taxonomy" id="681940"/>
    <lineage>
        <taxon>Eukaryota</taxon>
        <taxon>Fungi</taxon>
        <taxon>Dikarya</taxon>
        <taxon>Ascomycota</taxon>
        <taxon>Pezizomycotina</taxon>
        <taxon>Sordariomycetes</taxon>
        <taxon>Hypocreomycetidae</taxon>
        <taxon>Glomerellales</taxon>
        <taxon>Glomerellaceae</taxon>
        <taxon>Colletotrichum</taxon>
        <taxon>Colletotrichum graminicola species complex</taxon>
    </lineage>
</organism>
<dbReference type="GO" id="GO:0016799">
    <property type="term" value="F:hydrolase activity, hydrolyzing N-glycosyl compounds"/>
    <property type="evidence" value="ECO:0007669"/>
    <property type="project" value="InterPro"/>
</dbReference>
<accession>A0AAD8UXT2</accession>
<sequence>MARNNDPLWVLLSGGVNVLAQVLEKTRNRPDAAKLREKLRVYTISDQDDCGSWIRQ</sequence>
<dbReference type="InterPro" id="IPR011483">
    <property type="entry name" value="Sde182_NH-like"/>
</dbReference>
<dbReference type="AlphaFoldDB" id="A0AAD8UXT2"/>
<dbReference type="Pfam" id="PF07632">
    <property type="entry name" value="Sde182_NH-like"/>
    <property type="match status" value="1"/>
</dbReference>
<gene>
    <name evidence="2" type="ORF">LY79DRAFT_686234</name>
</gene>
<dbReference type="Gene3D" id="3.90.245.10">
    <property type="entry name" value="Ribonucleoside hydrolase-like"/>
    <property type="match status" value="1"/>
</dbReference>
<dbReference type="GeneID" id="85448894"/>
<reference evidence="2" key="1">
    <citation type="submission" date="2021-06" db="EMBL/GenBank/DDBJ databases">
        <title>Comparative genomics, transcriptomics and evolutionary studies reveal genomic signatures of adaptation to plant cell wall in hemibiotrophic fungi.</title>
        <authorList>
            <consortium name="DOE Joint Genome Institute"/>
            <person name="Baroncelli R."/>
            <person name="Diaz J.F."/>
            <person name="Benocci T."/>
            <person name="Peng M."/>
            <person name="Battaglia E."/>
            <person name="Haridas S."/>
            <person name="Andreopoulos W."/>
            <person name="Labutti K."/>
            <person name="Pangilinan J."/>
            <person name="Floch G.L."/>
            <person name="Makela M.R."/>
            <person name="Henrissat B."/>
            <person name="Grigoriev I.V."/>
            <person name="Crouch J.A."/>
            <person name="De Vries R.P."/>
            <person name="Sukno S.A."/>
            <person name="Thon M.R."/>
        </authorList>
    </citation>
    <scope>NUCLEOTIDE SEQUENCE</scope>
    <source>
        <strain evidence="2">CBS 125086</strain>
    </source>
</reference>
<dbReference type="RefSeq" id="XP_060406710.1">
    <property type="nucleotide sequence ID" value="XM_060564654.1"/>
</dbReference>
<evidence type="ECO:0000313" key="2">
    <source>
        <dbReference type="EMBL" id="KAK1561545.1"/>
    </source>
</evidence>
<name>A0AAD8UXT2_9PEZI</name>